<gene>
    <name evidence="1" type="ORF">F5148DRAFT_1155141</name>
</gene>
<dbReference type="EMBL" id="JAGFNK010001500">
    <property type="protein sequence ID" value="KAI9431008.1"/>
    <property type="molecule type" value="Genomic_DNA"/>
</dbReference>
<protein>
    <submittedName>
        <fullName evidence="1">Uncharacterized protein</fullName>
    </submittedName>
</protein>
<sequence length="159" mass="17872">MHLIDDDRLKDHQFQSELCEVKLFENEPLALGSKGVGWNKANLKMGKRIVWMCGWNGCSAITVDGSGSSNGAVSSNLTFLLKPGWAFVETKDWWADIEAKWCEVSADNFCSSIVAPSRLVYTNDAWLEPHALPVDKGKAQMMQRRHWVRQIAPHITDPS</sequence>
<comment type="caution">
    <text evidence="1">The sequence shown here is derived from an EMBL/GenBank/DDBJ whole genome shotgun (WGS) entry which is preliminary data.</text>
</comment>
<name>A0ACC0TSG4_9AGAM</name>
<evidence type="ECO:0000313" key="1">
    <source>
        <dbReference type="EMBL" id="KAI9431008.1"/>
    </source>
</evidence>
<keyword evidence="2" id="KW-1185">Reference proteome</keyword>
<accession>A0ACC0TSG4</accession>
<proteinExistence type="predicted"/>
<dbReference type="Proteomes" id="UP001207468">
    <property type="component" value="Unassembled WGS sequence"/>
</dbReference>
<reference evidence="1" key="1">
    <citation type="submission" date="2021-03" db="EMBL/GenBank/DDBJ databases">
        <title>Evolutionary priming and transition to the ectomycorrhizal habit in an iconic lineage of mushroom-forming fungi: is preadaptation a requirement?</title>
        <authorList>
            <consortium name="DOE Joint Genome Institute"/>
            <person name="Looney B.P."/>
            <person name="Miyauchi S."/>
            <person name="Morin E."/>
            <person name="Drula E."/>
            <person name="Courty P.E."/>
            <person name="Chicoki N."/>
            <person name="Fauchery L."/>
            <person name="Kohler A."/>
            <person name="Kuo A."/>
            <person name="LaButti K."/>
            <person name="Pangilinan J."/>
            <person name="Lipzen A."/>
            <person name="Riley R."/>
            <person name="Andreopoulos W."/>
            <person name="He G."/>
            <person name="Johnson J."/>
            <person name="Barry K.W."/>
            <person name="Grigoriev I.V."/>
            <person name="Nagy L."/>
            <person name="Hibbett D."/>
            <person name="Henrissat B."/>
            <person name="Matheny P.B."/>
            <person name="Labbe J."/>
            <person name="Martin A.F."/>
        </authorList>
    </citation>
    <scope>NUCLEOTIDE SEQUENCE</scope>
    <source>
        <strain evidence="1">BPL698</strain>
    </source>
</reference>
<organism evidence="1 2">
    <name type="scientific">Russula earlei</name>
    <dbReference type="NCBI Taxonomy" id="71964"/>
    <lineage>
        <taxon>Eukaryota</taxon>
        <taxon>Fungi</taxon>
        <taxon>Dikarya</taxon>
        <taxon>Basidiomycota</taxon>
        <taxon>Agaricomycotina</taxon>
        <taxon>Agaricomycetes</taxon>
        <taxon>Russulales</taxon>
        <taxon>Russulaceae</taxon>
        <taxon>Russula</taxon>
    </lineage>
</organism>
<evidence type="ECO:0000313" key="2">
    <source>
        <dbReference type="Proteomes" id="UP001207468"/>
    </source>
</evidence>